<dbReference type="EMBL" id="CATWHI010000001">
    <property type="protein sequence ID" value="CAJ0735102.1"/>
    <property type="molecule type" value="Genomic_DNA"/>
</dbReference>
<reference evidence="1 2" key="1">
    <citation type="submission" date="2023-07" db="EMBL/GenBank/DDBJ databases">
        <authorList>
            <person name="Peeters C."/>
        </authorList>
    </citation>
    <scope>NUCLEOTIDE SEQUENCE [LARGE SCALE GENOMIC DNA]</scope>
    <source>
        <strain evidence="1 2">R-16034</strain>
    </source>
</reference>
<evidence type="ECO:0000313" key="2">
    <source>
        <dbReference type="Proteomes" id="UP001189225"/>
    </source>
</evidence>
<proteinExistence type="predicted"/>
<organism evidence="1 2">
    <name type="scientific">Ralstonia edaphi</name>
    <dbReference type="NCBI Taxonomy" id="3058599"/>
    <lineage>
        <taxon>Bacteria</taxon>
        <taxon>Pseudomonadati</taxon>
        <taxon>Pseudomonadota</taxon>
        <taxon>Betaproteobacteria</taxon>
        <taxon>Burkholderiales</taxon>
        <taxon>Burkholderiaceae</taxon>
        <taxon>Ralstonia</taxon>
    </lineage>
</organism>
<protein>
    <submittedName>
        <fullName evidence="1">Uncharacterized protein</fullName>
    </submittedName>
</protein>
<gene>
    <name evidence="1" type="ORF">R16034_00085</name>
</gene>
<dbReference type="Proteomes" id="UP001189225">
    <property type="component" value="Unassembled WGS sequence"/>
</dbReference>
<sequence length="252" mass="26423">MALQGGIRKPFGIRPKLCSINRCASGQGRVAPDHAVAENRLPELFPPACCACASWPCAVSSAADTALASVDSACSLAAASLSTLACFDSASIWRCNAESRCRSALICAFNCLTTGLSPDSAPSFDDVFRPVEEGAPSAVGRTPSPFDADGGVIALSAEALGGRLSDGSAALMATDGSTRIAFFFVGLWQGGHALAAIHQNLLRQVLLELEEVRSRKRHRASSGQVIGRVATARKSRANCLIYMGKIKIADRR</sequence>
<comment type="caution">
    <text evidence="1">The sequence shown here is derived from an EMBL/GenBank/DDBJ whole genome shotgun (WGS) entry which is preliminary data.</text>
</comment>
<keyword evidence="2" id="KW-1185">Reference proteome</keyword>
<evidence type="ECO:0000313" key="1">
    <source>
        <dbReference type="EMBL" id="CAJ0735102.1"/>
    </source>
</evidence>
<dbReference type="AlphaFoldDB" id="A0AB72X251"/>
<accession>A0AB72X251</accession>
<name>A0AB72X251_9RALS</name>